<dbReference type="Proteomes" id="UP000199345">
    <property type="component" value="Unassembled WGS sequence"/>
</dbReference>
<dbReference type="EMBL" id="FOIA01000069">
    <property type="protein sequence ID" value="SET69604.1"/>
    <property type="molecule type" value="Genomic_DNA"/>
</dbReference>
<dbReference type="RefSeq" id="WP_090662170.1">
    <property type="nucleotide sequence ID" value="NZ_FOIA01000069.1"/>
</dbReference>
<name>A0A1I0GFF2_9PROT</name>
<reference evidence="2" key="1">
    <citation type="submission" date="2016-10" db="EMBL/GenBank/DDBJ databases">
        <authorList>
            <person name="Varghese N."/>
            <person name="Submissions S."/>
        </authorList>
    </citation>
    <scope>NUCLEOTIDE SEQUENCE [LARGE SCALE GENOMIC DNA]</scope>
    <source>
        <strain evidence="2">Nm71</strain>
    </source>
</reference>
<keyword evidence="2" id="KW-1185">Reference proteome</keyword>
<gene>
    <name evidence="1" type="ORF">SAMN05216326_1694</name>
</gene>
<dbReference type="OrthoDB" id="122087at2"/>
<evidence type="ECO:0000313" key="2">
    <source>
        <dbReference type="Proteomes" id="UP000199345"/>
    </source>
</evidence>
<organism evidence="1 2">
    <name type="scientific">Nitrosomonas marina</name>
    <dbReference type="NCBI Taxonomy" id="917"/>
    <lineage>
        <taxon>Bacteria</taxon>
        <taxon>Pseudomonadati</taxon>
        <taxon>Pseudomonadota</taxon>
        <taxon>Betaproteobacteria</taxon>
        <taxon>Nitrosomonadales</taxon>
        <taxon>Nitrosomonadaceae</taxon>
        <taxon>Nitrosomonas</taxon>
    </lineage>
</organism>
<evidence type="ECO:0000313" key="1">
    <source>
        <dbReference type="EMBL" id="SET69604.1"/>
    </source>
</evidence>
<sequence length="87" mass="10276">MTQRIGVRELREKLSLFLESSETIEVTRHGQTIGFFIPVPKRPGQTQREALLEAGKRMDDELVRLGLKEDELLEEFRQWRRQRSHAT</sequence>
<evidence type="ECO:0008006" key="3">
    <source>
        <dbReference type="Google" id="ProtNLM"/>
    </source>
</evidence>
<accession>A0A1I0GFF2</accession>
<proteinExistence type="predicted"/>
<dbReference type="AlphaFoldDB" id="A0A1I0GFF2"/>
<protein>
    <recommendedName>
        <fullName evidence="3">Antitoxin</fullName>
    </recommendedName>
</protein>